<evidence type="ECO:0000313" key="2">
    <source>
        <dbReference type="Proteomes" id="UP000019183"/>
    </source>
</evidence>
<accession>W1DVP8</accession>
<dbReference type="Proteomes" id="UP000019183">
    <property type="component" value="Unassembled WGS sequence"/>
</dbReference>
<organism evidence="1 2">
    <name type="scientific">Klebsiella pneumoniae IS43</name>
    <dbReference type="NCBI Taxonomy" id="1432552"/>
    <lineage>
        <taxon>Bacteria</taxon>
        <taxon>Pseudomonadati</taxon>
        <taxon>Pseudomonadota</taxon>
        <taxon>Gammaproteobacteria</taxon>
        <taxon>Enterobacterales</taxon>
        <taxon>Enterobacteriaceae</taxon>
        <taxon>Klebsiella/Raoultella group</taxon>
        <taxon>Klebsiella</taxon>
        <taxon>Klebsiella pneumoniae complex</taxon>
    </lineage>
</organism>
<reference evidence="1" key="1">
    <citation type="submission" date="2013-10" db="EMBL/GenBank/DDBJ databases">
        <title>Antibiotic resistance diversity of beta-lactamase producers in the General Hospital Vienna.</title>
        <authorList>
            <person name="Barisic I."/>
            <person name="Mitteregger D."/>
            <person name="Hirschl A.M."/>
            <person name="Noehammer C."/>
            <person name="Wiesinger-Mayr H."/>
        </authorList>
    </citation>
    <scope>NUCLEOTIDE SEQUENCE [LARGE SCALE GENOMIC DNA]</scope>
    <source>
        <strain evidence="1">IS43</strain>
    </source>
</reference>
<evidence type="ECO:0000313" key="1">
    <source>
        <dbReference type="EMBL" id="CDL12169.1"/>
    </source>
</evidence>
<proteinExistence type="predicted"/>
<keyword evidence="2" id="KW-1185">Reference proteome</keyword>
<dbReference type="EMBL" id="CBWK010000760">
    <property type="protein sequence ID" value="CDL12169.1"/>
    <property type="molecule type" value="Genomic_DNA"/>
</dbReference>
<protein>
    <submittedName>
        <fullName evidence="1">Uncharacterized protein</fullName>
    </submittedName>
</protein>
<comment type="caution">
    <text evidence="1">The sequence shown here is derived from an EMBL/GenBank/DDBJ whole genome shotgun (WGS) entry which is preliminary data.</text>
</comment>
<sequence>MGQHKAGAADGLIERKVDADRHLLQPFMFQHPPGQRGDDLHLFPAGFDIYQRQLCDRKLLVTNDNPFNKLRRVAAAAADNGNFQCLHSVLFSDFRHTERRARSPGPHVMMMKNGMRKLVFEQG</sequence>
<name>W1DVP8_KLEPN</name>
<dbReference type="AlphaFoldDB" id="W1DVP8"/>